<dbReference type="InterPro" id="IPR036291">
    <property type="entry name" value="NAD(P)-bd_dom_sf"/>
</dbReference>
<accession>A0A084G415</accession>
<protein>
    <submittedName>
        <fullName evidence="8">Aryl-alcohol dehydrogenase</fullName>
        <ecNumber evidence="8">1.1.1.90</ecNumber>
    </submittedName>
</protein>
<reference evidence="8 9" key="1">
    <citation type="journal article" date="2014" name="Genome Announc.">
        <title>Draft genome sequence of the pathogenic fungus Scedosporium apiospermum.</title>
        <authorList>
            <person name="Vandeputte P."/>
            <person name="Ghamrawi S."/>
            <person name="Rechenmann M."/>
            <person name="Iltis A."/>
            <person name="Giraud S."/>
            <person name="Fleury M."/>
            <person name="Thornton C."/>
            <person name="Delhaes L."/>
            <person name="Meyer W."/>
            <person name="Papon N."/>
            <person name="Bouchara J.P."/>
        </authorList>
    </citation>
    <scope>NUCLEOTIDE SEQUENCE [LARGE SCALE GENOMIC DNA]</scope>
    <source>
        <strain evidence="8 9">IHEM 14462</strain>
    </source>
</reference>
<dbReference type="Proteomes" id="UP000028545">
    <property type="component" value="Unassembled WGS sequence"/>
</dbReference>
<dbReference type="PANTHER" id="PTHR43880">
    <property type="entry name" value="ALCOHOL DEHYDROGENASE"/>
    <property type="match status" value="1"/>
</dbReference>
<evidence type="ECO:0000313" key="9">
    <source>
        <dbReference type="Proteomes" id="UP000028545"/>
    </source>
</evidence>
<dbReference type="EC" id="1.1.1.90" evidence="8"/>
<dbReference type="InterPro" id="IPR013149">
    <property type="entry name" value="ADH-like_C"/>
</dbReference>
<dbReference type="GO" id="GO:0051903">
    <property type="term" value="F:S-(hydroxymethyl)glutathione dehydrogenase [NAD(P)+] activity"/>
    <property type="evidence" value="ECO:0007669"/>
    <property type="project" value="TreeGrafter"/>
</dbReference>
<evidence type="ECO:0000256" key="1">
    <source>
        <dbReference type="ARBA" id="ARBA00001947"/>
    </source>
</evidence>
<dbReference type="Pfam" id="PF00107">
    <property type="entry name" value="ADH_zinc_N"/>
    <property type="match status" value="1"/>
</dbReference>
<evidence type="ECO:0000256" key="4">
    <source>
        <dbReference type="ARBA" id="ARBA00023027"/>
    </source>
</evidence>
<dbReference type="Pfam" id="PF08240">
    <property type="entry name" value="ADH_N"/>
    <property type="match status" value="1"/>
</dbReference>
<name>A0A084G415_PSEDA</name>
<dbReference type="SUPFAM" id="SSF50129">
    <property type="entry name" value="GroES-like"/>
    <property type="match status" value="1"/>
</dbReference>
<evidence type="ECO:0000259" key="6">
    <source>
        <dbReference type="Pfam" id="PF00107"/>
    </source>
</evidence>
<comment type="caution">
    <text evidence="8">The sequence shown here is derived from an EMBL/GenBank/DDBJ whole genome shotgun (WGS) entry which is preliminary data.</text>
</comment>
<dbReference type="RefSeq" id="XP_016641876.1">
    <property type="nucleotide sequence ID" value="XM_016788442.1"/>
</dbReference>
<organism evidence="8 9">
    <name type="scientific">Pseudallescheria apiosperma</name>
    <name type="common">Scedosporium apiospermum</name>
    <dbReference type="NCBI Taxonomy" id="563466"/>
    <lineage>
        <taxon>Eukaryota</taxon>
        <taxon>Fungi</taxon>
        <taxon>Dikarya</taxon>
        <taxon>Ascomycota</taxon>
        <taxon>Pezizomycotina</taxon>
        <taxon>Sordariomycetes</taxon>
        <taxon>Hypocreomycetidae</taxon>
        <taxon>Microascales</taxon>
        <taxon>Microascaceae</taxon>
        <taxon>Scedosporium</taxon>
    </lineage>
</organism>
<evidence type="ECO:0000313" key="8">
    <source>
        <dbReference type="EMBL" id="KEZ42077.1"/>
    </source>
</evidence>
<dbReference type="VEuPathDB" id="FungiDB:SAPIO_CDS6302"/>
<evidence type="ECO:0000259" key="7">
    <source>
        <dbReference type="Pfam" id="PF08240"/>
    </source>
</evidence>
<dbReference type="GeneID" id="27725374"/>
<feature type="domain" description="Alcohol dehydrogenase-like C-terminal" evidence="6">
    <location>
        <begin position="211"/>
        <end position="329"/>
    </location>
</feature>
<dbReference type="HOGENOM" id="CLU_026673_14_1_1"/>
<comment type="cofactor">
    <cofactor evidence="1">
        <name>Zn(2+)</name>
        <dbReference type="ChEBI" id="CHEBI:29105"/>
    </cofactor>
</comment>
<gene>
    <name evidence="8" type="ORF">SAPIO_CDS6302</name>
</gene>
<dbReference type="PANTHER" id="PTHR43880:SF12">
    <property type="entry name" value="ALCOHOL DEHYDROGENASE CLASS-3"/>
    <property type="match status" value="1"/>
</dbReference>
<dbReference type="CDD" id="cd08278">
    <property type="entry name" value="benzyl_alcohol_DH"/>
    <property type="match status" value="1"/>
</dbReference>
<dbReference type="AlphaFoldDB" id="A0A084G415"/>
<keyword evidence="4" id="KW-0520">NAD</keyword>
<sequence>MDSLPARNIPTKALVVEKPGAPFVLQDVVLDEVRPNELLVEIKYSGICHTDLVVQAGHMPLGSYPAVLGHEGAGVVRRLGKGLEGLDIGVGDRVLLSYSSCLNCSACKEGRKGACSSIATVNFVGTRGSEGENSAVNLPNGGRVRGTFFGQSSFSKLAIVDARSVIKYSGSVEELAFLAPLGCGFMTGAATVLNVLKPKPASSLAIFGLGAVGLSVLMAAKAERVQEILAIDIVESRLQTAASLGATKTIDGREHESVEAAIREVLPDGADYIVDTTGLASMIDQGVRALGHGGTLAIVGTPRPQEQLRIEALDMLTGCKTVIGVTGGYCDPQKNSFDPDPSQLTAYARHTPS</sequence>
<proteinExistence type="predicted"/>
<keyword evidence="3" id="KW-0862">Zinc</keyword>
<feature type="domain" description="Alcohol dehydrogenase-like N-terminal" evidence="7">
    <location>
        <begin position="35"/>
        <end position="137"/>
    </location>
</feature>
<dbReference type="InterPro" id="IPR011032">
    <property type="entry name" value="GroES-like_sf"/>
</dbReference>
<dbReference type="FunFam" id="3.40.50.720:FF:000003">
    <property type="entry name" value="S-(hydroxymethyl)glutathione dehydrogenase"/>
    <property type="match status" value="1"/>
</dbReference>
<keyword evidence="2" id="KW-0479">Metal-binding</keyword>
<dbReference type="GO" id="GO:0046294">
    <property type="term" value="P:formaldehyde catabolic process"/>
    <property type="evidence" value="ECO:0007669"/>
    <property type="project" value="TreeGrafter"/>
</dbReference>
<dbReference type="InterPro" id="IPR013154">
    <property type="entry name" value="ADH-like_N"/>
</dbReference>
<dbReference type="EMBL" id="JOWA01000102">
    <property type="protein sequence ID" value="KEZ42077.1"/>
    <property type="molecule type" value="Genomic_DNA"/>
</dbReference>
<dbReference type="GO" id="GO:0008270">
    <property type="term" value="F:zinc ion binding"/>
    <property type="evidence" value="ECO:0007669"/>
    <property type="project" value="TreeGrafter"/>
</dbReference>
<dbReference type="OrthoDB" id="1560166at2759"/>
<dbReference type="Gene3D" id="3.90.180.10">
    <property type="entry name" value="Medium-chain alcohol dehydrogenases, catalytic domain"/>
    <property type="match status" value="1"/>
</dbReference>
<dbReference type="GO" id="GO:0018456">
    <property type="term" value="F:aryl-alcohol dehydrogenase (NAD+) activity"/>
    <property type="evidence" value="ECO:0007669"/>
    <property type="project" value="UniProtKB-EC"/>
</dbReference>
<dbReference type="GO" id="GO:0005829">
    <property type="term" value="C:cytosol"/>
    <property type="evidence" value="ECO:0007669"/>
    <property type="project" value="TreeGrafter"/>
</dbReference>
<evidence type="ECO:0000256" key="3">
    <source>
        <dbReference type="ARBA" id="ARBA00022833"/>
    </source>
</evidence>
<evidence type="ECO:0000256" key="2">
    <source>
        <dbReference type="ARBA" id="ARBA00022723"/>
    </source>
</evidence>
<keyword evidence="8" id="KW-0560">Oxidoreductase</keyword>
<keyword evidence="9" id="KW-1185">Reference proteome</keyword>
<dbReference type="KEGG" id="sapo:SAPIO_CDS6302"/>
<feature type="region of interest" description="Disordered" evidence="5">
    <location>
        <begin position="333"/>
        <end position="353"/>
    </location>
</feature>
<dbReference type="SUPFAM" id="SSF51735">
    <property type="entry name" value="NAD(P)-binding Rossmann-fold domains"/>
    <property type="match status" value="1"/>
</dbReference>
<dbReference type="Gene3D" id="3.40.50.720">
    <property type="entry name" value="NAD(P)-binding Rossmann-like Domain"/>
    <property type="match status" value="1"/>
</dbReference>
<evidence type="ECO:0000256" key="5">
    <source>
        <dbReference type="SAM" id="MobiDB-lite"/>
    </source>
</evidence>